<dbReference type="Proteomes" id="UP000653644">
    <property type="component" value="Unassembled WGS sequence"/>
</dbReference>
<keyword evidence="4 6" id="KW-0648">Protein biosynthesis</keyword>
<dbReference type="HAMAP" id="MF_00163">
    <property type="entry name" value="Pep_deformylase"/>
    <property type="match status" value="1"/>
</dbReference>
<feature type="binding site" evidence="6">
    <location>
        <position position="168"/>
    </location>
    <ligand>
        <name>Fe cation</name>
        <dbReference type="ChEBI" id="CHEBI:24875"/>
    </ligand>
</feature>
<evidence type="ECO:0000256" key="5">
    <source>
        <dbReference type="ARBA" id="ARBA00023004"/>
    </source>
</evidence>
<keyword evidence="3 6" id="KW-0378">Hydrolase</keyword>
<dbReference type="InterPro" id="IPR023635">
    <property type="entry name" value="Peptide_deformylase"/>
</dbReference>
<comment type="catalytic activity">
    <reaction evidence="6">
        <text>N-terminal N-formyl-L-methionyl-[peptide] + H2O = N-terminal L-methionyl-[peptide] + formate</text>
        <dbReference type="Rhea" id="RHEA:24420"/>
        <dbReference type="Rhea" id="RHEA-COMP:10639"/>
        <dbReference type="Rhea" id="RHEA-COMP:10640"/>
        <dbReference type="ChEBI" id="CHEBI:15377"/>
        <dbReference type="ChEBI" id="CHEBI:15740"/>
        <dbReference type="ChEBI" id="CHEBI:49298"/>
        <dbReference type="ChEBI" id="CHEBI:64731"/>
        <dbReference type="EC" id="3.5.1.88"/>
    </reaction>
</comment>
<organism evidence="7 8">
    <name type="scientific">Streptomyces canarius</name>
    <dbReference type="NCBI Taxonomy" id="285453"/>
    <lineage>
        <taxon>Bacteria</taxon>
        <taxon>Bacillati</taxon>
        <taxon>Actinomycetota</taxon>
        <taxon>Actinomycetes</taxon>
        <taxon>Kitasatosporales</taxon>
        <taxon>Streptomycetaceae</taxon>
        <taxon>Streptomyces</taxon>
    </lineage>
</organism>
<dbReference type="EC" id="3.5.1.88" evidence="6"/>
<evidence type="ECO:0000256" key="4">
    <source>
        <dbReference type="ARBA" id="ARBA00022917"/>
    </source>
</evidence>
<feature type="binding site" evidence="6">
    <location>
        <position position="164"/>
    </location>
    <ligand>
        <name>Fe cation</name>
        <dbReference type="ChEBI" id="CHEBI:24875"/>
    </ligand>
</feature>
<dbReference type="CDD" id="cd00487">
    <property type="entry name" value="Pep_deformylase"/>
    <property type="match status" value="1"/>
</dbReference>
<evidence type="ECO:0000313" key="8">
    <source>
        <dbReference type="Proteomes" id="UP000653644"/>
    </source>
</evidence>
<evidence type="ECO:0000256" key="3">
    <source>
        <dbReference type="ARBA" id="ARBA00022801"/>
    </source>
</evidence>
<dbReference type="PANTHER" id="PTHR10458">
    <property type="entry name" value="PEPTIDE DEFORMYLASE"/>
    <property type="match status" value="1"/>
</dbReference>
<comment type="similarity">
    <text evidence="1 6">Belongs to the polypeptide deformylase family.</text>
</comment>
<dbReference type="EMBL" id="BMVN01000014">
    <property type="protein sequence ID" value="GHA34512.1"/>
    <property type="molecule type" value="Genomic_DNA"/>
</dbReference>
<dbReference type="Gene3D" id="3.90.45.10">
    <property type="entry name" value="Peptide deformylase"/>
    <property type="match status" value="1"/>
</dbReference>
<keyword evidence="5 6" id="KW-0408">Iron</keyword>
<feature type="active site" evidence="6">
    <location>
        <position position="165"/>
    </location>
</feature>
<dbReference type="NCBIfam" id="NF001159">
    <property type="entry name" value="PRK00150.1-3"/>
    <property type="match status" value="1"/>
</dbReference>
<keyword evidence="2 6" id="KW-0479">Metal-binding</keyword>
<comment type="cofactor">
    <cofactor evidence="6">
        <name>Fe(2+)</name>
        <dbReference type="ChEBI" id="CHEBI:29033"/>
    </cofactor>
    <text evidence="6">Binds 1 Fe(2+) ion.</text>
</comment>
<dbReference type="PRINTS" id="PR01576">
    <property type="entry name" value="PDEFORMYLASE"/>
</dbReference>
<keyword evidence="8" id="KW-1185">Reference proteome</keyword>
<comment type="function">
    <text evidence="6">Removes the formyl group from the N-terminal Met of newly synthesized proteins. Requires at least a dipeptide for an efficient rate of reaction. N-terminal L-methionine is a prerequisite for activity but the enzyme has broad specificity at other positions.</text>
</comment>
<evidence type="ECO:0000313" key="7">
    <source>
        <dbReference type="EMBL" id="GHA34512.1"/>
    </source>
</evidence>
<reference evidence="8" key="1">
    <citation type="journal article" date="2019" name="Int. J. Syst. Evol. Microbiol.">
        <title>The Global Catalogue of Microorganisms (GCM) 10K type strain sequencing project: providing services to taxonomists for standard genome sequencing and annotation.</title>
        <authorList>
            <consortium name="The Broad Institute Genomics Platform"/>
            <consortium name="The Broad Institute Genome Sequencing Center for Infectious Disease"/>
            <person name="Wu L."/>
            <person name="Ma J."/>
        </authorList>
    </citation>
    <scope>NUCLEOTIDE SEQUENCE [LARGE SCALE GENOMIC DNA]</scope>
    <source>
        <strain evidence="8">JCM 4733</strain>
    </source>
</reference>
<dbReference type="Pfam" id="PF01327">
    <property type="entry name" value="Pep_deformylase"/>
    <property type="match status" value="1"/>
</dbReference>
<protein>
    <recommendedName>
        <fullName evidence="6">Peptide deformylase</fullName>
        <shortName evidence="6">PDF</shortName>
        <ecNumber evidence="6">3.5.1.88</ecNumber>
    </recommendedName>
    <alternativeName>
        <fullName evidence="6">Polypeptide deformylase</fullName>
    </alternativeName>
</protein>
<dbReference type="SUPFAM" id="SSF56420">
    <property type="entry name" value="Peptide deformylase"/>
    <property type="match status" value="1"/>
</dbReference>
<evidence type="ECO:0000256" key="2">
    <source>
        <dbReference type="ARBA" id="ARBA00022723"/>
    </source>
</evidence>
<dbReference type="InterPro" id="IPR036821">
    <property type="entry name" value="Peptide_deformylase_sf"/>
</dbReference>
<feature type="binding site" evidence="6">
    <location>
        <position position="122"/>
    </location>
    <ligand>
        <name>Fe cation</name>
        <dbReference type="ChEBI" id="CHEBI:24875"/>
    </ligand>
</feature>
<comment type="caution">
    <text evidence="7">The sequence shown here is derived from an EMBL/GenBank/DDBJ whole genome shotgun (WGS) entry which is preliminary data.</text>
</comment>
<dbReference type="PANTHER" id="PTHR10458:SF2">
    <property type="entry name" value="PEPTIDE DEFORMYLASE, MITOCHONDRIAL"/>
    <property type="match status" value="1"/>
</dbReference>
<sequence>MENRELSDRVAQLLEKPGPLSIVEAGDPVLRQKTASYDGQLGDDVLQRLVGRMRETMEKTRNAVGLAAPQVGLPLRLAVLATPEALTARLVESGQQPVPFTVLINPSYEAAGGPRTMSFEGCLSVPGWQAMVARPDRIRLTREDETGRRLVEEHAGLGARIVQHETDHLDGVLYLDRAELRSLSTMEQVVKRWGPAGVAATAEQLGFPLP</sequence>
<evidence type="ECO:0000256" key="1">
    <source>
        <dbReference type="ARBA" id="ARBA00010759"/>
    </source>
</evidence>
<evidence type="ECO:0000256" key="6">
    <source>
        <dbReference type="HAMAP-Rule" id="MF_00163"/>
    </source>
</evidence>
<gene>
    <name evidence="7" type="primary">def1</name>
    <name evidence="6" type="synonym">def</name>
    <name evidence="7" type="ORF">GCM10010345_44060</name>
</gene>
<accession>A0ABQ3CRG4</accession>
<dbReference type="RefSeq" id="WP_189888555.1">
    <property type="nucleotide sequence ID" value="NZ_BMVN01000014.1"/>
</dbReference>
<name>A0ABQ3CRG4_9ACTN</name>
<proteinExistence type="inferred from homology"/>
<dbReference type="PIRSF" id="PIRSF004749">
    <property type="entry name" value="Pep_def"/>
    <property type="match status" value="1"/>
</dbReference>